<name>A0A7W4YC94_9CELL</name>
<gene>
    <name evidence="3" type="ORF">FHR80_002246</name>
</gene>
<feature type="transmembrane region" description="Helical" evidence="2">
    <location>
        <begin position="261"/>
        <end position="286"/>
    </location>
</feature>
<feature type="transmembrane region" description="Helical" evidence="2">
    <location>
        <begin position="83"/>
        <end position="103"/>
    </location>
</feature>
<dbReference type="Proteomes" id="UP000518206">
    <property type="component" value="Unassembled WGS sequence"/>
</dbReference>
<feature type="region of interest" description="Disordered" evidence="1">
    <location>
        <begin position="1"/>
        <end position="66"/>
    </location>
</feature>
<organism evidence="3 4">
    <name type="scientific">Cellulomonas cellasea</name>
    <dbReference type="NCBI Taxonomy" id="43670"/>
    <lineage>
        <taxon>Bacteria</taxon>
        <taxon>Bacillati</taxon>
        <taxon>Actinomycetota</taxon>
        <taxon>Actinomycetes</taxon>
        <taxon>Micrococcales</taxon>
        <taxon>Cellulomonadaceae</taxon>
        <taxon>Cellulomonas</taxon>
    </lineage>
</organism>
<keyword evidence="2" id="KW-0472">Membrane</keyword>
<evidence type="ECO:0000256" key="2">
    <source>
        <dbReference type="SAM" id="Phobius"/>
    </source>
</evidence>
<reference evidence="3 4" key="2">
    <citation type="submission" date="2020-08" db="EMBL/GenBank/DDBJ databases">
        <authorList>
            <person name="Partida-Martinez L."/>
            <person name="Huntemann M."/>
            <person name="Clum A."/>
            <person name="Wang J."/>
            <person name="Palaniappan K."/>
            <person name="Ritter S."/>
            <person name="Chen I.-M."/>
            <person name="Stamatis D."/>
            <person name="Reddy T."/>
            <person name="O'Malley R."/>
            <person name="Daum C."/>
            <person name="Shapiro N."/>
            <person name="Ivanova N."/>
            <person name="Kyrpides N."/>
            <person name="Woyke T."/>
        </authorList>
    </citation>
    <scope>NUCLEOTIDE SEQUENCE [LARGE SCALE GENOMIC DNA]</scope>
    <source>
        <strain evidence="3 4">RAS26</strain>
    </source>
</reference>
<evidence type="ECO:0000256" key="1">
    <source>
        <dbReference type="SAM" id="MobiDB-lite"/>
    </source>
</evidence>
<feature type="transmembrane region" description="Helical" evidence="2">
    <location>
        <begin position="236"/>
        <end position="255"/>
    </location>
</feature>
<dbReference type="RefSeq" id="WP_183296183.1">
    <property type="nucleotide sequence ID" value="NZ_JACHVX010000003.1"/>
</dbReference>
<feature type="compositionally biased region" description="Basic and acidic residues" evidence="1">
    <location>
        <begin position="57"/>
        <end position="66"/>
    </location>
</feature>
<proteinExistence type="predicted"/>
<evidence type="ECO:0000313" key="4">
    <source>
        <dbReference type="Proteomes" id="UP000518206"/>
    </source>
</evidence>
<evidence type="ECO:0000313" key="3">
    <source>
        <dbReference type="EMBL" id="MBB2923321.1"/>
    </source>
</evidence>
<keyword evidence="2" id="KW-1133">Transmembrane helix</keyword>
<sequence length="297" mass="30662">MTTRPAPPTVDGGPCAPDVHASPGKHVPPGEHVPPDAVGARDPRGVPDAHGPLDWPDEPRRPDVVDRRPLSRAERRTAWWDRAVATVGLAALGLCVGALAVTAGDLAPRDVARDLAATGVRAQVQRVVVRPAEEPGGRLAVTFVAGGDTVVANAVGSGTERADEDPATMVVLHDPDDPTRAMLEEDVRHLADEVLRDGLATAALLAAVAAGAAGLRVVRAARVRRRGGRLRAVDPAAVAAVLVVAATVSGVVVAGEHVPAAWSWLGFPVSLAVTVVAVRLGVRVALNDRGAPRPTRP</sequence>
<keyword evidence="2" id="KW-0812">Transmembrane</keyword>
<dbReference type="EMBL" id="JACHVX010000003">
    <property type="protein sequence ID" value="MBB2923321.1"/>
    <property type="molecule type" value="Genomic_DNA"/>
</dbReference>
<reference evidence="3 4" key="1">
    <citation type="submission" date="2020-08" db="EMBL/GenBank/DDBJ databases">
        <title>The Agave Microbiome: Exploring the role of microbial communities in plant adaptations to desert environments.</title>
        <authorList>
            <person name="Partida-Martinez L.P."/>
        </authorList>
    </citation>
    <scope>NUCLEOTIDE SEQUENCE [LARGE SCALE GENOMIC DNA]</scope>
    <source>
        <strain evidence="3 4">RAS26</strain>
    </source>
</reference>
<dbReference type="AlphaFoldDB" id="A0A7W4YC94"/>
<comment type="caution">
    <text evidence="3">The sequence shown here is derived from an EMBL/GenBank/DDBJ whole genome shotgun (WGS) entry which is preliminary data.</text>
</comment>
<accession>A0A7W4YC94</accession>
<feature type="transmembrane region" description="Helical" evidence="2">
    <location>
        <begin position="198"/>
        <end position="215"/>
    </location>
</feature>
<protein>
    <submittedName>
        <fullName evidence="3">Uncharacterized protein</fullName>
    </submittedName>
</protein>